<name>A0A8B5YIV9_BACLI</name>
<dbReference type="PANTHER" id="PTHR45825">
    <property type="entry name" value="GRANULE-BOUND STARCH SYNTHASE 1, CHLOROPLASTIC/AMYLOPLASTIC"/>
    <property type="match status" value="1"/>
</dbReference>
<dbReference type="Gene3D" id="3.40.50.2000">
    <property type="entry name" value="Glycogen Phosphorylase B"/>
    <property type="match status" value="2"/>
</dbReference>
<dbReference type="EMBL" id="NILC01000001">
    <property type="protein sequence ID" value="TWL34295.1"/>
    <property type="molecule type" value="Genomic_DNA"/>
</dbReference>
<protein>
    <submittedName>
        <fullName evidence="1">Glycogen synthase</fullName>
    </submittedName>
</protein>
<evidence type="ECO:0000313" key="2">
    <source>
        <dbReference type="Proteomes" id="UP000435910"/>
    </source>
</evidence>
<evidence type="ECO:0000313" key="1">
    <source>
        <dbReference type="EMBL" id="TWL34295.1"/>
    </source>
</evidence>
<dbReference type="AlphaFoldDB" id="A0A8B5YIV9"/>
<gene>
    <name evidence="1" type="ORF">CHCC16736_2075</name>
</gene>
<accession>A0A8B5YIV9</accession>
<dbReference type="SUPFAM" id="SSF53756">
    <property type="entry name" value="UDP-Glycosyltransferase/glycogen phosphorylase"/>
    <property type="match status" value="1"/>
</dbReference>
<dbReference type="PANTHER" id="PTHR45825:SF11">
    <property type="entry name" value="ALPHA AMYLASE DOMAIN-CONTAINING PROTEIN"/>
    <property type="match status" value="1"/>
</dbReference>
<dbReference type="Proteomes" id="UP000435910">
    <property type="component" value="Unassembled WGS sequence"/>
</dbReference>
<comment type="caution">
    <text evidence="1">The sequence shown here is derived from an EMBL/GenBank/DDBJ whole genome shotgun (WGS) entry which is preliminary data.</text>
</comment>
<proteinExistence type="predicted"/>
<reference evidence="1 2" key="1">
    <citation type="submission" date="2019-06" db="EMBL/GenBank/DDBJ databases">
        <title>Genome sequence analysis of &gt;100 Bacillus licheniformis strains suggests intrinsic resistance to this species.</title>
        <authorList>
            <person name="Wels M."/>
            <person name="Siezen R.J."/>
            <person name="Johansen E."/>
            <person name="Stuer-Lauridsen B."/>
            <person name="Bjerre K."/>
            <person name="Nielsen B.K.K."/>
        </authorList>
    </citation>
    <scope>NUCLEOTIDE SEQUENCE [LARGE SCALE GENOMIC DNA]</scope>
    <source>
        <strain evidence="1 2">BAC-16736</strain>
    </source>
</reference>
<organism evidence="1 2">
    <name type="scientific">Bacillus licheniformis</name>
    <dbReference type="NCBI Taxonomy" id="1402"/>
    <lineage>
        <taxon>Bacteria</taxon>
        <taxon>Bacillati</taxon>
        <taxon>Bacillota</taxon>
        <taxon>Bacilli</taxon>
        <taxon>Bacillales</taxon>
        <taxon>Bacillaceae</taxon>
        <taxon>Bacillus</taxon>
    </lineage>
</organism>
<sequence>MTAYRETTGEGNGFTFAHFNAHDMKHTIKRALSFYHRKEEWGRIVQKAMTHDVSWALSARQYQRLYSREIKGEAHVLK</sequence>